<keyword evidence="3" id="KW-0813">Transport</keyword>
<evidence type="ECO:0000256" key="8">
    <source>
        <dbReference type="ARBA" id="ARBA00022989"/>
    </source>
</evidence>
<proteinExistence type="inferred from homology"/>
<feature type="transmembrane region" description="Helical" evidence="11">
    <location>
        <begin position="843"/>
        <end position="863"/>
    </location>
</feature>
<dbReference type="InterPro" id="IPR003593">
    <property type="entry name" value="AAA+_ATPase"/>
</dbReference>
<accession>A0A3N4KRS1</accession>
<organism evidence="14 15">
    <name type="scientific">Morchella conica CCBAS932</name>
    <dbReference type="NCBI Taxonomy" id="1392247"/>
    <lineage>
        <taxon>Eukaryota</taxon>
        <taxon>Fungi</taxon>
        <taxon>Dikarya</taxon>
        <taxon>Ascomycota</taxon>
        <taxon>Pezizomycotina</taxon>
        <taxon>Pezizomycetes</taxon>
        <taxon>Pezizales</taxon>
        <taxon>Morchellaceae</taxon>
        <taxon>Morchella</taxon>
    </lineage>
</organism>
<keyword evidence="10" id="KW-0325">Glycoprotein</keyword>
<feature type="transmembrane region" description="Helical" evidence="11">
    <location>
        <begin position="273"/>
        <end position="291"/>
    </location>
</feature>
<dbReference type="FunFam" id="3.40.50.300:FF:000240">
    <property type="entry name" value="ABC transporter B family member 20"/>
    <property type="match status" value="1"/>
</dbReference>
<dbReference type="CDD" id="cd03249">
    <property type="entry name" value="ABC_MTABC3_MDL1_MDL2"/>
    <property type="match status" value="1"/>
</dbReference>
<dbReference type="EMBL" id="ML119124">
    <property type="protein sequence ID" value="RPB13243.1"/>
    <property type="molecule type" value="Genomic_DNA"/>
</dbReference>
<evidence type="ECO:0000256" key="5">
    <source>
        <dbReference type="ARBA" id="ARBA00022737"/>
    </source>
</evidence>
<dbReference type="Proteomes" id="UP000277580">
    <property type="component" value="Unassembled WGS sequence"/>
</dbReference>
<dbReference type="GO" id="GO:0005524">
    <property type="term" value="F:ATP binding"/>
    <property type="evidence" value="ECO:0007669"/>
    <property type="project" value="UniProtKB-KW"/>
</dbReference>
<gene>
    <name evidence="14" type="ORF">P167DRAFT_535286</name>
</gene>
<evidence type="ECO:0000256" key="7">
    <source>
        <dbReference type="ARBA" id="ARBA00022840"/>
    </source>
</evidence>
<feature type="transmembrane region" description="Helical" evidence="11">
    <location>
        <begin position="801"/>
        <end position="823"/>
    </location>
</feature>
<dbReference type="CDD" id="cd18577">
    <property type="entry name" value="ABC_6TM_Pgp_ABCB1_D1_like"/>
    <property type="match status" value="1"/>
</dbReference>
<dbReference type="Gene3D" id="1.20.1560.10">
    <property type="entry name" value="ABC transporter type 1, transmembrane domain"/>
    <property type="match status" value="1"/>
</dbReference>
<dbReference type="PROSITE" id="PS50893">
    <property type="entry name" value="ABC_TRANSPORTER_2"/>
    <property type="match status" value="2"/>
</dbReference>
<dbReference type="SUPFAM" id="SSF90123">
    <property type="entry name" value="ABC transporter transmembrane region"/>
    <property type="match status" value="2"/>
</dbReference>
<dbReference type="GO" id="GO:0016887">
    <property type="term" value="F:ATP hydrolysis activity"/>
    <property type="evidence" value="ECO:0007669"/>
    <property type="project" value="InterPro"/>
</dbReference>
<dbReference type="SUPFAM" id="SSF52540">
    <property type="entry name" value="P-loop containing nucleoside triphosphate hydrolases"/>
    <property type="match status" value="2"/>
</dbReference>
<feature type="domain" description="ABC transporter" evidence="12">
    <location>
        <begin position="466"/>
        <end position="712"/>
    </location>
</feature>
<dbReference type="GO" id="GO:0090374">
    <property type="term" value="P:oligopeptide export from mitochondrion"/>
    <property type="evidence" value="ECO:0007669"/>
    <property type="project" value="TreeGrafter"/>
</dbReference>
<feature type="domain" description="ABC transmembrane type-1" evidence="13">
    <location>
        <begin position="803"/>
        <end position="1092"/>
    </location>
</feature>
<evidence type="ECO:0000313" key="14">
    <source>
        <dbReference type="EMBL" id="RPB13243.1"/>
    </source>
</evidence>
<dbReference type="PROSITE" id="PS50929">
    <property type="entry name" value="ABC_TM1F"/>
    <property type="match status" value="2"/>
</dbReference>
<feature type="domain" description="ABC transmembrane type-1" evidence="13">
    <location>
        <begin position="95"/>
        <end position="417"/>
    </location>
</feature>
<feature type="transmembrane region" description="Helical" evidence="11">
    <location>
        <begin position="1028"/>
        <end position="1052"/>
    </location>
</feature>
<dbReference type="Pfam" id="PF00005">
    <property type="entry name" value="ABC_tran"/>
    <property type="match status" value="2"/>
</dbReference>
<dbReference type="InterPro" id="IPR039421">
    <property type="entry name" value="Type_1_exporter"/>
</dbReference>
<feature type="domain" description="ABC transporter" evidence="12">
    <location>
        <begin position="1125"/>
        <end position="1362"/>
    </location>
</feature>
<evidence type="ECO:0000256" key="10">
    <source>
        <dbReference type="ARBA" id="ARBA00023180"/>
    </source>
</evidence>
<evidence type="ECO:0000259" key="13">
    <source>
        <dbReference type="PROSITE" id="PS50929"/>
    </source>
</evidence>
<sequence>MNTSLPAETAGGKSEVEGVIAVDPHYQDGAGSGGNKKTGFFERFRKDKTKAVKSEEDVENGEEKSAAKKNDEAGMSNYIRIMRYGTGFDWTLQTIGFFTAIATGVAYPMMTIILGNLVTGFTEFFQPNSTVSAEEFRRSVDKMCLYFVYLFLGKFLSGYISIACFRITGTRISAALRLEYLTSVFRQDLAYFDALAMSYVPDTDVTLDMVSAPQDAASTPTAAAGTPGAVAVSITTLSNTVQQGISEKLGMFVQYTAMLFTGFAIAFAKDWRLTLVTTCILPATILIYGVSIPIEIKLEKRVLAAQAKAAELAEEVLGSVRTVKSFNGEKRLIERYQVLLEKGRAEGIKKAPNSGVQYAGAFFVIYCGYALCFWYGIRLFRQGHIKDAGTIITVFFAVLIAVMCFGSIAPQATAIIKAASTSHTIFQVIDRKPTIDATSTDGLKPSSVPSGDLVLGNVKFSYPGSGQRKDIIILGSAEEGGDVESGGLSLVFREGQTTAIVGSSGSGKSTIVSLIERWYDPQQGTVSIGGVDIKDLNLRWWRSKIGLVMQEPFLFNDSIYKNVAYGLMGTEWEDVTEEEKRRMVREACIEANASIFVDELPETYDTKVGESGVKLSGGQKQRIAIARSIISKPSILILDEATSAIDPRNERIVQDALDRVSKGRTTITIAHRLSTIKKADQIVVLGRGNVLETGTHEELLSRPNGAYAGLVNGQTLSMGDREGALSDDEEDVVKLEEEDATNVNERLRRTTTWRSKVSIGKGKDSSHHSDVEAAHPTKTKELGAVNCISLLLWEQRYLWPFYLLGLIGAAGGGASFPAQSILLGKFLETFQSIDNPSEFEKRANFWALMFFVLAMGVGVFYFMMGAMFTSIQYNLTTHYRLEYFQNVLRQGIPFFDSEGNSAGSLTSKLNSDPTALQNLLGTNSGMITIAFVNILSCSILSLVIGWKLGLVSICSALPFIFLGGLIRVRIEGKLAASMTAVFADSAQFASEAVGAYRTVSSLIMEQSVSERYRTLLAAHAKSTIHTTLYAAVLFSASESINLLGSALCFWYGGRLMSTREYNPFQFFVVYQAIIQSGETAGQFLGYSPDIAQAVQAVNRIVGIREKKKPPPGEIMDHEGKGGYEVEFRNVDFKYSTRDTNVFRNLNLKIEKGQFAAFVGASGCGKTTTISLLERFYSVTGGEILVDGRNIDSLDIESYRNAVSLVAQEPTLYQGTIAENVRLGSNDENISHEAVIQACKEAHIHDFISSLPDGYETLCGARGVGLSGGQKQRVAIARALIRKPKILLLDEATASLDTESEKIVQKAFEGAAQGRTMIAVAHRLSTIQKADVIFVFDDGKVVEQGSHAALVKMKGTYYQMCQAQALDQ</sequence>
<dbReference type="InterPro" id="IPR003439">
    <property type="entry name" value="ABC_transporter-like_ATP-bd"/>
</dbReference>
<dbReference type="InterPro" id="IPR017871">
    <property type="entry name" value="ABC_transporter-like_CS"/>
</dbReference>
<dbReference type="FunFam" id="1.20.1560.10:FF:000057">
    <property type="entry name" value="ABC multidrug transporter SitT"/>
    <property type="match status" value="1"/>
</dbReference>
<evidence type="ECO:0000313" key="15">
    <source>
        <dbReference type="Proteomes" id="UP000277580"/>
    </source>
</evidence>
<dbReference type="PANTHER" id="PTHR43394:SF11">
    <property type="entry name" value="ATP-BINDING CASSETTE TRANSPORTER"/>
    <property type="match status" value="1"/>
</dbReference>
<reference evidence="14 15" key="1">
    <citation type="journal article" date="2018" name="Nat. Ecol. Evol.">
        <title>Pezizomycetes genomes reveal the molecular basis of ectomycorrhizal truffle lifestyle.</title>
        <authorList>
            <person name="Murat C."/>
            <person name="Payen T."/>
            <person name="Noel B."/>
            <person name="Kuo A."/>
            <person name="Morin E."/>
            <person name="Chen J."/>
            <person name="Kohler A."/>
            <person name="Krizsan K."/>
            <person name="Balestrini R."/>
            <person name="Da Silva C."/>
            <person name="Montanini B."/>
            <person name="Hainaut M."/>
            <person name="Levati E."/>
            <person name="Barry K.W."/>
            <person name="Belfiori B."/>
            <person name="Cichocki N."/>
            <person name="Clum A."/>
            <person name="Dockter R.B."/>
            <person name="Fauchery L."/>
            <person name="Guy J."/>
            <person name="Iotti M."/>
            <person name="Le Tacon F."/>
            <person name="Lindquist E.A."/>
            <person name="Lipzen A."/>
            <person name="Malagnac F."/>
            <person name="Mello A."/>
            <person name="Molinier V."/>
            <person name="Miyauchi S."/>
            <person name="Poulain J."/>
            <person name="Riccioni C."/>
            <person name="Rubini A."/>
            <person name="Sitrit Y."/>
            <person name="Splivallo R."/>
            <person name="Traeger S."/>
            <person name="Wang M."/>
            <person name="Zifcakova L."/>
            <person name="Wipf D."/>
            <person name="Zambonelli A."/>
            <person name="Paolocci F."/>
            <person name="Nowrousian M."/>
            <person name="Ottonello S."/>
            <person name="Baldrian P."/>
            <person name="Spatafora J.W."/>
            <person name="Henrissat B."/>
            <person name="Nagy L.G."/>
            <person name="Aury J.M."/>
            <person name="Wincker P."/>
            <person name="Grigoriev I.V."/>
            <person name="Bonfante P."/>
            <person name="Martin F.M."/>
        </authorList>
    </citation>
    <scope>NUCLEOTIDE SEQUENCE [LARGE SCALE GENOMIC DNA]</scope>
    <source>
        <strain evidence="14 15">CCBAS932</strain>
    </source>
</reference>
<keyword evidence="8 11" id="KW-1133">Transmembrane helix</keyword>
<keyword evidence="4 11" id="KW-0812">Transmembrane</keyword>
<feature type="transmembrane region" description="Helical" evidence="11">
    <location>
        <begin position="950"/>
        <end position="968"/>
    </location>
</feature>
<keyword evidence="5" id="KW-0677">Repeat</keyword>
<evidence type="ECO:0000256" key="1">
    <source>
        <dbReference type="ARBA" id="ARBA00004141"/>
    </source>
</evidence>
<dbReference type="Pfam" id="PF00664">
    <property type="entry name" value="ABC_membrane"/>
    <property type="match status" value="3"/>
</dbReference>
<dbReference type="STRING" id="1392247.A0A3N4KRS1"/>
<dbReference type="Gene3D" id="3.40.50.300">
    <property type="entry name" value="P-loop containing nucleotide triphosphate hydrolases"/>
    <property type="match status" value="2"/>
</dbReference>
<dbReference type="GO" id="GO:0015421">
    <property type="term" value="F:ABC-type oligopeptide transporter activity"/>
    <property type="evidence" value="ECO:0007669"/>
    <property type="project" value="TreeGrafter"/>
</dbReference>
<dbReference type="InterPro" id="IPR027417">
    <property type="entry name" value="P-loop_NTPase"/>
</dbReference>
<dbReference type="PANTHER" id="PTHR43394">
    <property type="entry name" value="ATP-DEPENDENT PERMEASE MDL1, MITOCHONDRIAL"/>
    <property type="match status" value="1"/>
</dbReference>
<comment type="subcellular location">
    <subcellularLocation>
        <location evidence="1">Membrane</location>
        <topology evidence="1">Multi-pass membrane protein</topology>
    </subcellularLocation>
</comment>
<dbReference type="OrthoDB" id="6500128at2759"/>
<keyword evidence="15" id="KW-1185">Reference proteome</keyword>
<feature type="transmembrane region" description="Helical" evidence="11">
    <location>
        <begin position="389"/>
        <end position="409"/>
    </location>
</feature>
<keyword evidence="6" id="KW-0547">Nucleotide-binding</keyword>
<evidence type="ECO:0000256" key="6">
    <source>
        <dbReference type="ARBA" id="ARBA00022741"/>
    </source>
</evidence>
<feature type="transmembrane region" description="Helical" evidence="11">
    <location>
        <begin position="926"/>
        <end position="944"/>
    </location>
</feature>
<dbReference type="CDD" id="cd18578">
    <property type="entry name" value="ABC_6TM_Pgp_ABCB1_D2_like"/>
    <property type="match status" value="1"/>
</dbReference>
<dbReference type="SMART" id="SM00382">
    <property type="entry name" value="AAA"/>
    <property type="match status" value="2"/>
</dbReference>
<evidence type="ECO:0000256" key="3">
    <source>
        <dbReference type="ARBA" id="ARBA00022448"/>
    </source>
</evidence>
<keyword evidence="7" id="KW-0067">ATP-binding</keyword>
<feature type="transmembrane region" description="Helical" evidence="11">
    <location>
        <begin position="90"/>
        <end position="114"/>
    </location>
</feature>
<dbReference type="FunFam" id="3.40.50.300:FF:000913">
    <property type="entry name" value="ABC multidrug transporter SitT"/>
    <property type="match status" value="1"/>
</dbReference>
<dbReference type="InParanoid" id="A0A3N4KRS1"/>
<feature type="transmembrane region" description="Helical" evidence="11">
    <location>
        <begin position="249"/>
        <end position="267"/>
    </location>
</feature>
<name>A0A3N4KRS1_9PEZI</name>
<keyword evidence="14" id="KW-0378">Hydrolase</keyword>
<dbReference type="GO" id="GO:0005743">
    <property type="term" value="C:mitochondrial inner membrane"/>
    <property type="evidence" value="ECO:0007669"/>
    <property type="project" value="TreeGrafter"/>
</dbReference>
<evidence type="ECO:0000256" key="11">
    <source>
        <dbReference type="SAM" id="Phobius"/>
    </source>
</evidence>
<dbReference type="InterPro" id="IPR036640">
    <property type="entry name" value="ABC1_TM_sf"/>
</dbReference>
<feature type="transmembrane region" description="Helical" evidence="11">
    <location>
        <begin position="358"/>
        <end position="377"/>
    </location>
</feature>
<evidence type="ECO:0000256" key="2">
    <source>
        <dbReference type="ARBA" id="ARBA00007577"/>
    </source>
</evidence>
<feature type="transmembrane region" description="Helical" evidence="11">
    <location>
        <begin position="146"/>
        <end position="167"/>
    </location>
</feature>
<dbReference type="PROSITE" id="PS00211">
    <property type="entry name" value="ABC_TRANSPORTER_1"/>
    <property type="match status" value="2"/>
</dbReference>
<evidence type="ECO:0000256" key="9">
    <source>
        <dbReference type="ARBA" id="ARBA00023136"/>
    </source>
</evidence>
<dbReference type="InterPro" id="IPR011527">
    <property type="entry name" value="ABC1_TM_dom"/>
</dbReference>
<evidence type="ECO:0000256" key="4">
    <source>
        <dbReference type="ARBA" id="ARBA00022692"/>
    </source>
</evidence>
<comment type="similarity">
    <text evidence="2">Belongs to the ABC transporter superfamily. ABCB family. Multidrug resistance exporter (TC 3.A.1.201) subfamily.</text>
</comment>
<evidence type="ECO:0000259" key="12">
    <source>
        <dbReference type="PROSITE" id="PS50893"/>
    </source>
</evidence>
<protein>
    <submittedName>
        <fullName evidence="14">P-loop containing nucleoside triphosphate hydrolase protein</fullName>
    </submittedName>
</protein>
<keyword evidence="9 11" id="KW-0472">Membrane</keyword>